<dbReference type="EMBL" id="REGN01001255">
    <property type="protein sequence ID" value="RNA36008.1"/>
    <property type="molecule type" value="Genomic_DNA"/>
</dbReference>
<keyword evidence="3" id="KW-1185">Reference proteome</keyword>
<name>A0A3M7SKG4_BRAPC</name>
<keyword evidence="1" id="KW-0472">Membrane</keyword>
<keyword evidence="1" id="KW-0812">Transmembrane</keyword>
<comment type="caution">
    <text evidence="2">The sequence shown here is derived from an EMBL/GenBank/DDBJ whole genome shotgun (WGS) entry which is preliminary data.</text>
</comment>
<organism evidence="2 3">
    <name type="scientific">Brachionus plicatilis</name>
    <name type="common">Marine rotifer</name>
    <name type="synonym">Brachionus muelleri</name>
    <dbReference type="NCBI Taxonomy" id="10195"/>
    <lineage>
        <taxon>Eukaryota</taxon>
        <taxon>Metazoa</taxon>
        <taxon>Spiralia</taxon>
        <taxon>Gnathifera</taxon>
        <taxon>Rotifera</taxon>
        <taxon>Eurotatoria</taxon>
        <taxon>Monogononta</taxon>
        <taxon>Pseudotrocha</taxon>
        <taxon>Ploima</taxon>
        <taxon>Brachionidae</taxon>
        <taxon>Brachionus</taxon>
    </lineage>
</organism>
<gene>
    <name evidence="2" type="ORF">BpHYR1_033311</name>
</gene>
<dbReference type="Proteomes" id="UP000276133">
    <property type="component" value="Unassembled WGS sequence"/>
</dbReference>
<dbReference type="AlphaFoldDB" id="A0A3M7SKG4"/>
<sequence>MTDQKLTRSITVMQKRIFDKFKRNKNKNTFVTIFYFFYLIIHKIELFLVFSFLPIFTLHPKIFKLIKLYNFHI</sequence>
<feature type="transmembrane region" description="Helical" evidence="1">
    <location>
        <begin position="33"/>
        <end position="58"/>
    </location>
</feature>
<proteinExistence type="predicted"/>
<protein>
    <submittedName>
        <fullName evidence="2">Uncharacterized protein</fullName>
    </submittedName>
</protein>
<evidence type="ECO:0000313" key="2">
    <source>
        <dbReference type="EMBL" id="RNA36008.1"/>
    </source>
</evidence>
<reference evidence="2 3" key="1">
    <citation type="journal article" date="2018" name="Sci. Rep.">
        <title>Genomic signatures of local adaptation to the degree of environmental predictability in rotifers.</title>
        <authorList>
            <person name="Franch-Gras L."/>
            <person name="Hahn C."/>
            <person name="Garcia-Roger E.M."/>
            <person name="Carmona M.J."/>
            <person name="Serra M."/>
            <person name="Gomez A."/>
        </authorList>
    </citation>
    <scope>NUCLEOTIDE SEQUENCE [LARGE SCALE GENOMIC DNA]</scope>
    <source>
        <strain evidence="2">HYR1</strain>
    </source>
</reference>
<keyword evidence="1" id="KW-1133">Transmembrane helix</keyword>
<accession>A0A3M7SKG4</accession>
<evidence type="ECO:0000256" key="1">
    <source>
        <dbReference type="SAM" id="Phobius"/>
    </source>
</evidence>
<evidence type="ECO:0000313" key="3">
    <source>
        <dbReference type="Proteomes" id="UP000276133"/>
    </source>
</evidence>